<proteinExistence type="predicted"/>
<sequence>MTDIIDAQFEAAIFRYQAKLGLGITCKLDFDTTEGFVFAYIKIGSYSEDHRDGEPFDGVSGVSAHSFGIPGCP</sequence>
<evidence type="ECO:0000313" key="2">
    <source>
        <dbReference type="Proteomes" id="UP000657918"/>
    </source>
</evidence>
<dbReference type="Proteomes" id="UP000657918">
    <property type="component" value="Unassembled WGS sequence"/>
</dbReference>
<name>A0A835N7J3_9ROSI</name>
<gene>
    <name evidence="1" type="ORF">SADUNF_Sadunf02G0119800</name>
</gene>
<protein>
    <submittedName>
        <fullName evidence="1">Uncharacterized protein</fullName>
    </submittedName>
</protein>
<dbReference type="AlphaFoldDB" id="A0A835N7J3"/>
<accession>A0A835N7J3</accession>
<reference evidence="1 2" key="1">
    <citation type="submission" date="2020-10" db="EMBL/GenBank/DDBJ databases">
        <title>Plant Genome Project.</title>
        <authorList>
            <person name="Zhang R.-G."/>
        </authorList>
    </citation>
    <scope>NUCLEOTIDE SEQUENCE [LARGE SCALE GENOMIC DNA]</scope>
    <source>
        <strain evidence="1">FAFU-HL-1</strain>
        <tissue evidence="1">Leaf</tissue>
    </source>
</reference>
<evidence type="ECO:0000313" key="1">
    <source>
        <dbReference type="EMBL" id="KAF9687695.1"/>
    </source>
</evidence>
<comment type="caution">
    <text evidence="1">The sequence shown here is derived from an EMBL/GenBank/DDBJ whole genome shotgun (WGS) entry which is preliminary data.</text>
</comment>
<organism evidence="1 2">
    <name type="scientific">Salix dunnii</name>
    <dbReference type="NCBI Taxonomy" id="1413687"/>
    <lineage>
        <taxon>Eukaryota</taxon>
        <taxon>Viridiplantae</taxon>
        <taxon>Streptophyta</taxon>
        <taxon>Embryophyta</taxon>
        <taxon>Tracheophyta</taxon>
        <taxon>Spermatophyta</taxon>
        <taxon>Magnoliopsida</taxon>
        <taxon>eudicotyledons</taxon>
        <taxon>Gunneridae</taxon>
        <taxon>Pentapetalae</taxon>
        <taxon>rosids</taxon>
        <taxon>fabids</taxon>
        <taxon>Malpighiales</taxon>
        <taxon>Salicaceae</taxon>
        <taxon>Saliceae</taxon>
        <taxon>Salix</taxon>
    </lineage>
</organism>
<dbReference type="OrthoDB" id="406838at2759"/>
<keyword evidence="2" id="KW-1185">Reference proteome</keyword>
<dbReference type="EMBL" id="JADGMS010000002">
    <property type="protein sequence ID" value="KAF9687695.1"/>
    <property type="molecule type" value="Genomic_DNA"/>
</dbReference>